<gene>
    <name evidence="1" type="ORF">L2E82_16545</name>
</gene>
<name>A0ACB9F765_CICIN</name>
<organism evidence="1 2">
    <name type="scientific">Cichorium intybus</name>
    <name type="common">Chicory</name>
    <dbReference type="NCBI Taxonomy" id="13427"/>
    <lineage>
        <taxon>Eukaryota</taxon>
        <taxon>Viridiplantae</taxon>
        <taxon>Streptophyta</taxon>
        <taxon>Embryophyta</taxon>
        <taxon>Tracheophyta</taxon>
        <taxon>Spermatophyta</taxon>
        <taxon>Magnoliopsida</taxon>
        <taxon>eudicotyledons</taxon>
        <taxon>Gunneridae</taxon>
        <taxon>Pentapetalae</taxon>
        <taxon>asterids</taxon>
        <taxon>campanulids</taxon>
        <taxon>Asterales</taxon>
        <taxon>Asteraceae</taxon>
        <taxon>Cichorioideae</taxon>
        <taxon>Cichorieae</taxon>
        <taxon>Cichoriinae</taxon>
        <taxon>Cichorium</taxon>
    </lineage>
</organism>
<keyword evidence="2" id="KW-1185">Reference proteome</keyword>
<dbReference type="Proteomes" id="UP001055811">
    <property type="component" value="Linkage Group LG03"/>
</dbReference>
<evidence type="ECO:0000313" key="1">
    <source>
        <dbReference type="EMBL" id="KAI3766482.1"/>
    </source>
</evidence>
<dbReference type="EMBL" id="CM042011">
    <property type="protein sequence ID" value="KAI3766482.1"/>
    <property type="molecule type" value="Genomic_DNA"/>
</dbReference>
<sequence>MIRISHGWLFGCVAGVEAAVIGSVVDIGTITASREVMGRIRHLAAPLLSPSFEVAISWCVDVSLSKPLAWPRWLAGRICEAGMTVLARP</sequence>
<comment type="caution">
    <text evidence="1">The sequence shown here is derived from an EMBL/GenBank/DDBJ whole genome shotgun (WGS) entry which is preliminary data.</text>
</comment>
<evidence type="ECO:0000313" key="2">
    <source>
        <dbReference type="Proteomes" id="UP001055811"/>
    </source>
</evidence>
<accession>A0ACB9F765</accession>
<protein>
    <submittedName>
        <fullName evidence="1">Uncharacterized protein</fullName>
    </submittedName>
</protein>
<proteinExistence type="predicted"/>
<reference evidence="2" key="1">
    <citation type="journal article" date="2022" name="Mol. Ecol. Resour.">
        <title>The genomes of chicory, endive, great burdock and yacon provide insights into Asteraceae palaeo-polyploidization history and plant inulin production.</title>
        <authorList>
            <person name="Fan W."/>
            <person name="Wang S."/>
            <person name="Wang H."/>
            <person name="Wang A."/>
            <person name="Jiang F."/>
            <person name="Liu H."/>
            <person name="Zhao H."/>
            <person name="Xu D."/>
            <person name="Zhang Y."/>
        </authorList>
    </citation>
    <scope>NUCLEOTIDE SEQUENCE [LARGE SCALE GENOMIC DNA]</scope>
    <source>
        <strain evidence="2">cv. Punajuju</strain>
    </source>
</reference>
<reference evidence="1 2" key="2">
    <citation type="journal article" date="2022" name="Mol. Ecol. Resour.">
        <title>The genomes of chicory, endive, great burdock and yacon provide insights into Asteraceae paleo-polyploidization history and plant inulin production.</title>
        <authorList>
            <person name="Fan W."/>
            <person name="Wang S."/>
            <person name="Wang H."/>
            <person name="Wang A."/>
            <person name="Jiang F."/>
            <person name="Liu H."/>
            <person name="Zhao H."/>
            <person name="Xu D."/>
            <person name="Zhang Y."/>
        </authorList>
    </citation>
    <scope>NUCLEOTIDE SEQUENCE [LARGE SCALE GENOMIC DNA]</scope>
    <source>
        <strain evidence="2">cv. Punajuju</strain>
        <tissue evidence="1">Leaves</tissue>
    </source>
</reference>